<dbReference type="EMBL" id="CADCTH010000091">
    <property type="protein sequence ID" value="CAA9222892.1"/>
    <property type="molecule type" value="Genomic_DNA"/>
</dbReference>
<organism evidence="2">
    <name type="scientific">uncultured Actinomycetospora sp</name>
    <dbReference type="NCBI Taxonomy" id="1135996"/>
    <lineage>
        <taxon>Bacteria</taxon>
        <taxon>Bacillati</taxon>
        <taxon>Actinomycetota</taxon>
        <taxon>Actinomycetes</taxon>
        <taxon>Pseudonocardiales</taxon>
        <taxon>Pseudonocardiaceae</taxon>
        <taxon>Actinomycetospora</taxon>
        <taxon>environmental samples</taxon>
    </lineage>
</organism>
<gene>
    <name evidence="2" type="ORF">AVDCRST_MAG54-652</name>
</gene>
<proteinExistence type="predicted"/>
<accession>A0A6J4HGY6</accession>
<feature type="compositionally biased region" description="Basic and acidic residues" evidence="1">
    <location>
        <begin position="1"/>
        <end position="12"/>
    </location>
</feature>
<evidence type="ECO:0000256" key="1">
    <source>
        <dbReference type="SAM" id="MobiDB-lite"/>
    </source>
</evidence>
<evidence type="ECO:0000313" key="2">
    <source>
        <dbReference type="EMBL" id="CAA9222892.1"/>
    </source>
</evidence>
<feature type="region of interest" description="Disordered" evidence="1">
    <location>
        <begin position="1"/>
        <end position="92"/>
    </location>
</feature>
<protein>
    <submittedName>
        <fullName evidence="2">Uncharacterized protein</fullName>
    </submittedName>
</protein>
<feature type="non-terminal residue" evidence="2">
    <location>
        <position position="92"/>
    </location>
</feature>
<sequence length="92" mass="10884">RRRPGLRADPHRRPARPPRPAALAHGSRRGDRRDHHRRCAARAARARARRARPGRGRRRPRRPRRRPQRRRTAPARGVARAHRRHVRGERAL</sequence>
<dbReference type="AlphaFoldDB" id="A0A6J4HGY6"/>
<feature type="non-terminal residue" evidence="2">
    <location>
        <position position="1"/>
    </location>
</feature>
<feature type="compositionally biased region" description="Basic residues" evidence="1">
    <location>
        <begin position="34"/>
        <end position="92"/>
    </location>
</feature>
<reference evidence="2" key="1">
    <citation type="submission" date="2020-02" db="EMBL/GenBank/DDBJ databases">
        <authorList>
            <person name="Meier V. D."/>
        </authorList>
    </citation>
    <scope>NUCLEOTIDE SEQUENCE</scope>
    <source>
        <strain evidence="2">AVDCRST_MAG54</strain>
    </source>
</reference>
<name>A0A6J4HGY6_9PSEU</name>